<dbReference type="Gene3D" id="3.30.420.10">
    <property type="entry name" value="Ribonuclease H-like superfamily/Ribonuclease H"/>
    <property type="match status" value="1"/>
</dbReference>
<keyword evidence="8" id="KW-1185">Reference proteome</keyword>
<keyword evidence="3" id="KW-0540">Nuclease</keyword>
<dbReference type="GO" id="GO:0015074">
    <property type="term" value="P:DNA integration"/>
    <property type="evidence" value="ECO:0007669"/>
    <property type="project" value="InterPro"/>
</dbReference>
<dbReference type="GO" id="GO:0003676">
    <property type="term" value="F:nucleic acid binding"/>
    <property type="evidence" value="ECO:0007669"/>
    <property type="project" value="InterPro"/>
</dbReference>
<dbReference type="SUPFAM" id="SSF56672">
    <property type="entry name" value="DNA/RNA polymerases"/>
    <property type="match status" value="1"/>
</dbReference>
<dbReference type="PANTHER" id="PTHR37984:SF5">
    <property type="entry name" value="PROTEIN NYNRIN-LIKE"/>
    <property type="match status" value="1"/>
</dbReference>
<reference evidence="8" key="1">
    <citation type="journal article" date="2013" name="Genome Biol.">
        <title>Reference genomes and transcriptomes of Nicotiana sylvestris and Nicotiana tomentosiformis.</title>
        <authorList>
            <person name="Sierro N."/>
            <person name="Battey J.N."/>
            <person name="Ouadi S."/>
            <person name="Bovet L."/>
            <person name="Goepfert S."/>
            <person name="Bakaher N."/>
            <person name="Peitsch M.C."/>
            <person name="Ivanov N.V."/>
        </authorList>
    </citation>
    <scope>NUCLEOTIDE SEQUENCE [LARGE SCALE GENOMIC DNA]</scope>
</reference>
<keyword evidence="2" id="KW-0548">Nucleotidyltransferase</keyword>
<organism evidence="8 9">
    <name type="scientific">Nicotiana sylvestris</name>
    <name type="common">Wood tobacco</name>
    <name type="synonym">South American tobacco</name>
    <dbReference type="NCBI Taxonomy" id="4096"/>
    <lineage>
        <taxon>Eukaryota</taxon>
        <taxon>Viridiplantae</taxon>
        <taxon>Streptophyta</taxon>
        <taxon>Embryophyta</taxon>
        <taxon>Tracheophyta</taxon>
        <taxon>Spermatophyta</taxon>
        <taxon>Magnoliopsida</taxon>
        <taxon>eudicotyledons</taxon>
        <taxon>Gunneridae</taxon>
        <taxon>Pentapetalae</taxon>
        <taxon>asterids</taxon>
        <taxon>lamiids</taxon>
        <taxon>Solanales</taxon>
        <taxon>Solanaceae</taxon>
        <taxon>Nicotianoideae</taxon>
        <taxon>Nicotianeae</taxon>
        <taxon>Nicotiana</taxon>
    </lineage>
</organism>
<dbReference type="Pfam" id="PF00665">
    <property type="entry name" value="rve"/>
    <property type="match status" value="1"/>
</dbReference>
<dbReference type="STRING" id="4096.A0A1U7WEZ4"/>
<protein>
    <submittedName>
        <fullName evidence="9">Uncharacterized protein LOC104223467</fullName>
    </submittedName>
</protein>
<dbReference type="InterPro" id="IPR043502">
    <property type="entry name" value="DNA/RNA_pol_sf"/>
</dbReference>
<evidence type="ECO:0000313" key="9">
    <source>
        <dbReference type="RefSeq" id="XP_009773219.1"/>
    </source>
</evidence>
<evidence type="ECO:0000313" key="8">
    <source>
        <dbReference type="Proteomes" id="UP000189701"/>
    </source>
</evidence>
<dbReference type="InterPro" id="IPR012337">
    <property type="entry name" value="RNaseH-like_sf"/>
</dbReference>
<keyword evidence="5" id="KW-0378">Hydrolase</keyword>
<evidence type="ECO:0000256" key="5">
    <source>
        <dbReference type="ARBA" id="ARBA00022801"/>
    </source>
</evidence>
<dbReference type="InterPro" id="IPR050951">
    <property type="entry name" value="Retrovirus_Pol_polyprotein"/>
</dbReference>
<reference evidence="9" key="2">
    <citation type="submission" date="2025-08" db="UniProtKB">
        <authorList>
            <consortium name="RefSeq"/>
        </authorList>
    </citation>
    <scope>IDENTIFICATION</scope>
    <source>
        <tissue evidence="9">Leaf</tissue>
    </source>
</reference>
<keyword evidence="6" id="KW-0695">RNA-directed DNA polymerase</keyword>
<dbReference type="Pfam" id="PF17917">
    <property type="entry name" value="RT_RNaseH"/>
    <property type="match status" value="1"/>
</dbReference>
<dbReference type="InterPro" id="IPR041373">
    <property type="entry name" value="RT_RNaseH"/>
</dbReference>
<evidence type="ECO:0000256" key="6">
    <source>
        <dbReference type="ARBA" id="ARBA00022918"/>
    </source>
</evidence>
<accession>A0A1U7WEZ4</accession>
<sequence length="199" mass="22733">MHPIYYASRTLSGAQLNYTVTKKEMLAMVFTFDKFRSYLIGLKETENQVVDHLSRLEGAEKKVEVKEIVETFPDKQLLATSLEVAPWSYGNKYILVAMDYVSKWVEAAALLTNKAKGVIGFLRKNIFTRIGTPRARISDEDTHFCNRAFAKVLEKYSVPHKVATPYHPQTSRQVELSSREIKSVLTKVVNATRTDWAKK</sequence>
<evidence type="ECO:0000256" key="4">
    <source>
        <dbReference type="ARBA" id="ARBA00022759"/>
    </source>
</evidence>
<dbReference type="GO" id="GO:0004519">
    <property type="term" value="F:endonuclease activity"/>
    <property type="evidence" value="ECO:0007669"/>
    <property type="project" value="UniProtKB-KW"/>
</dbReference>
<keyword evidence="4" id="KW-0255">Endonuclease</keyword>
<dbReference type="PANTHER" id="PTHR37984">
    <property type="entry name" value="PROTEIN CBG26694"/>
    <property type="match status" value="1"/>
</dbReference>
<dbReference type="eggNOG" id="KOG0017">
    <property type="taxonomic scope" value="Eukaryota"/>
</dbReference>
<dbReference type="GO" id="GO:0016787">
    <property type="term" value="F:hydrolase activity"/>
    <property type="evidence" value="ECO:0007669"/>
    <property type="project" value="UniProtKB-KW"/>
</dbReference>
<keyword evidence="1" id="KW-0808">Transferase</keyword>
<dbReference type="SUPFAM" id="SSF53098">
    <property type="entry name" value="Ribonuclease H-like"/>
    <property type="match status" value="1"/>
</dbReference>
<feature type="domain" description="Integrase catalytic" evidence="7">
    <location>
        <begin position="69"/>
        <end position="199"/>
    </location>
</feature>
<proteinExistence type="predicted"/>
<evidence type="ECO:0000256" key="3">
    <source>
        <dbReference type="ARBA" id="ARBA00022722"/>
    </source>
</evidence>
<evidence type="ECO:0000259" key="7">
    <source>
        <dbReference type="PROSITE" id="PS50994"/>
    </source>
</evidence>
<dbReference type="InterPro" id="IPR001584">
    <property type="entry name" value="Integrase_cat-core"/>
</dbReference>
<dbReference type="AlphaFoldDB" id="A0A1U7WEZ4"/>
<name>A0A1U7WEZ4_NICSY</name>
<gene>
    <name evidence="9" type="primary">LOC104223467</name>
</gene>
<evidence type="ECO:0000256" key="2">
    <source>
        <dbReference type="ARBA" id="ARBA00022695"/>
    </source>
</evidence>
<evidence type="ECO:0000256" key="1">
    <source>
        <dbReference type="ARBA" id="ARBA00022679"/>
    </source>
</evidence>
<dbReference type="InterPro" id="IPR036397">
    <property type="entry name" value="RNaseH_sf"/>
</dbReference>
<dbReference type="Proteomes" id="UP000189701">
    <property type="component" value="Unplaced"/>
</dbReference>
<dbReference type="GO" id="GO:0003964">
    <property type="term" value="F:RNA-directed DNA polymerase activity"/>
    <property type="evidence" value="ECO:0007669"/>
    <property type="project" value="UniProtKB-KW"/>
</dbReference>
<dbReference type="PROSITE" id="PS50994">
    <property type="entry name" value="INTEGRASE"/>
    <property type="match status" value="1"/>
</dbReference>
<dbReference type="RefSeq" id="XP_009773219.1">
    <property type="nucleotide sequence ID" value="XM_009774917.1"/>
</dbReference>